<keyword evidence="3" id="KW-1185">Reference proteome</keyword>
<feature type="chain" id="PRO_5011479064" evidence="1">
    <location>
        <begin position="19"/>
        <end position="504"/>
    </location>
</feature>
<gene>
    <name evidence="2" type="ORF">SAMN05421644_1106</name>
</gene>
<dbReference type="EMBL" id="FNOW01000010">
    <property type="protein sequence ID" value="SDX69773.1"/>
    <property type="molecule type" value="Genomic_DNA"/>
</dbReference>
<evidence type="ECO:0000256" key="1">
    <source>
        <dbReference type="SAM" id="SignalP"/>
    </source>
</evidence>
<dbReference type="RefSeq" id="WP_091332632.1">
    <property type="nucleotide sequence ID" value="NZ_FNOW01000010.1"/>
</dbReference>
<evidence type="ECO:0000313" key="3">
    <source>
        <dbReference type="Proteomes" id="UP000198672"/>
    </source>
</evidence>
<name>A0A1H3DTB5_ALLWA</name>
<dbReference type="AlphaFoldDB" id="A0A1H3DTB5"/>
<dbReference type="Proteomes" id="UP000198672">
    <property type="component" value="Unassembled WGS sequence"/>
</dbReference>
<evidence type="ECO:0000313" key="2">
    <source>
        <dbReference type="EMBL" id="SDX69773.1"/>
    </source>
</evidence>
<dbReference type="STRING" id="61595.SAMN05421644_1106"/>
<reference evidence="3" key="1">
    <citation type="submission" date="2016-10" db="EMBL/GenBank/DDBJ databases">
        <authorList>
            <person name="Varghese N."/>
            <person name="Submissions S."/>
        </authorList>
    </citation>
    <scope>NUCLEOTIDE SEQUENCE [LARGE SCALE GENOMIC DNA]</scope>
    <source>
        <strain evidence="3">DSM 173</strain>
    </source>
</reference>
<keyword evidence="1" id="KW-0732">Signal</keyword>
<accession>A0A1H3DTB5</accession>
<proteinExistence type="predicted"/>
<protein>
    <submittedName>
        <fullName evidence="2">Uncharacterized protein</fullName>
    </submittedName>
</protein>
<sequence length="504" mass="55480">MRIWFSALALLMSCNLLAAIPATPVMTVYKFNGPMEVPYYDADRFATAGTSAGRAGTLVQGTSLIPCLVLRAGEPLTDSAGTPYVGFEVVVDPRTATADATEVFKRAVAKRQELMVRNHHCPASVRHVINVRELYALEKAPFFDPPRPSDRQMASSGNSELDRIVREFHHSDECAAVNQTLTRRRQALAQAWETFSARRSDLGTTATLARAKHLDYVLRTAIYEGHLGRGCNAYGACERNVIALSIRNRAIGQCQRGQGCNFAGDFQGAASAPAQYNIWDEYLTQISGLTACYLRSDLAETERYAKLQAMYAQSVADAEQILYGGEAGLKTVFPDNSLSDLTSTRHYYHAPAMGQCFPNHDRVEYMSGAIARNDDDFALIANTRIEVGSKSGSGYAFKLFRVTAEPDRDVVRIEDRYSGFLVDARKVSLKPPAACPPYGIPSGCRSAGTGRYRKVPNWLYDGDPVELHCRIQDRGETCQESGTRREVSVGGVCDKEMRPVARVP</sequence>
<feature type="signal peptide" evidence="1">
    <location>
        <begin position="1"/>
        <end position="18"/>
    </location>
</feature>
<dbReference type="OrthoDB" id="5559157at2"/>
<organism evidence="2 3">
    <name type="scientific">Allochromatium warmingii</name>
    <name type="common">Chromatium warmingii</name>
    <dbReference type="NCBI Taxonomy" id="61595"/>
    <lineage>
        <taxon>Bacteria</taxon>
        <taxon>Pseudomonadati</taxon>
        <taxon>Pseudomonadota</taxon>
        <taxon>Gammaproteobacteria</taxon>
        <taxon>Chromatiales</taxon>
        <taxon>Chromatiaceae</taxon>
        <taxon>Allochromatium</taxon>
    </lineage>
</organism>